<dbReference type="GO" id="GO:0009307">
    <property type="term" value="P:DNA restriction-modification system"/>
    <property type="evidence" value="ECO:0007669"/>
    <property type="project" value="UniProtKB-KW"/>
</dbReference>
<feature type="domain" description="Type I restriction modification DNA specificity" evidence="5">
    <location>
        <begin position="89"/>
        <end position="259"/>
    </location>
</feature>
<evidence type="ECO:0000256" key="1">
    <source>
        <dbReference type="ARBA" id="ARBA00010923"/>
    </source>
</evidence>
<dbReference type="InterPro" id="IPR051212">
    <property type="entry name" value="Type-I_RE_S_subunit"/>
</dbReference>
<reference evidence="6 7" key="1">
    <citation type="journal article" date="2017" name="BMC Genomics">
        <title>Comparative genomic and phylogenomic analyses of the Bifidobacteriaceae family.</title>
        <authorList>
            <person name="Lugli G.A."/>
            <person name="Milani C."/>
            <person name="Turroni F."/>
            <person name="Duranti S."/>
            <person name="Mancabelli L."/>
            <person name="Mangifesta M."/>
            <person name="Ferrario C."/>
            <person name="Modesto M."/>
            <person name="Mattarelli P."/>
            <person name="Jiri K."/>
            <person name="van Sinderen D."/>
            <person name="Ventura M."/>
        </authorList>
    </citation>
    <scope>NUCLEOTIDE SEQUENCE [LARGE SCALE GENOMIC DNA]</scope>
    <source>
        <strain evidence="6 7">DSM 28807</strain>
    </source>
</reference>
<dbReference type="STRING" id="1603886.GCA_001895165_00995"/>
<sequence length="540" mass="61192">MMDAKTLRNAILQAAVRGKLVEQDESEGTADELLERIRTERAELIKQKKIKAPRGGESHIYHDQDGHWYEQKGKTDPICIDKDIPFDIPDNWTWARLKSITTYIQRGKSPKYSLIEKYPVVAQKCNQWSGFSLEKAKFVDPETIEKYDEERILLTGDLLWNSTGLGTLGRMAVYDSNLNPYGWAVADSHVTVIRTRSHWSNYWYLFSYFAGPSVQNVIEEQSSGTTKQKELALSTVQDYLIPLPPFAEQQRIVNKINELTPLIDDYGKVQELRNKLDAELPDTLRKSVLQAAVQGKLVEQDESEGTADELLERIRAERAELIKQKKIKAPRGGESHIYHDQDGHWYEQKGKTDPICIDKDIPFDIPDNWTWARLGAIAVIERGSGIKRDQVMESGYPCIRYGELYTTYTGMIRECSSHTNKEVFDKSHHLLPNELLATLTGENDIDIGRAAINKTDKILAYGSDLAGIKFHHQNGDYLCNLLNSPFVNSQRTSAANGKIIVHISASAISAFLIPIPPLAEQQRIVNKIAEVNEQIGTIRQ</sequence>
<dbReference type="InterPro" id="IPR000055">
    <property type="entry name" value="Restrct_endonuc_typeI_TRD"/>
</dbReference>
<evidence type="ECO:0000259" key="5">
    <source>
        <dbReference type="Pfam" id="PF01420"/>
    </source>
</evidence>
<evidence type="ECO:0000256" key="4">
    <source>
        <dbReference type="ARBA" id="ARBA00038652"/>
    </source>
</evidence>
<keyword evidence="7" id="KW-1185">Reference proteome</keyword>
<evidence type="ECO:0000313" key="7">
    <source>
        <dbReference type="Proteomes" id="UP000216352"/>
    </source>
</evidence>
<name>A0A261FWJ0_9BIFI</name>
<accession>A0A261FWJ0</accession>
<keyword evidence="3" id="KW-0238">DNA-binding</keyword>
<dbReference type="SUPFAM" id="SSF116734">
    <property type="entry name" value="DNA methylase specificity domain"/>
    <property type="match status" value="2"/>
</dbReference>
<dbReference type="InterPro" id="IPR044946">
    <property type="entry name" value="Restrct_endonuc_typeI_TRD_sf"/>
</dbReference>
<evidence type="ECO:0000256" key="3">
    <source>
        <dbReference type="ARBA" id="ARBA00023125"/>
    </source>
</evidence>
<dbReference type="PANTHER" id="PTHR43140">
    <property type="entry name" value="TYPE-1 RESTRICTION ENZYME ECOKI SPECIFICITY PROTEIN"/>
    <property type="match status" value="1"/>
</dbReference>
<dbReference type="Proteomes" id="UP000216352">
    <property type="component" value="Unassembled WGS sequence"/>
</dbReference>
<proteinExistence type="inferred from homology"/>
<gene>
    <name evidence="6" type="ORF">BLEM_0230</name>
</gene>
<comment type="caution">
    <text evidence="6">The sequence shown here is derived from an EMBL/GenBank/DDBJ whole genome shotgun (WGS) entry which is preliminary data.</text>
</comment>
<dbReference type="Gene3D" id="3.90.220.20">
    <property type="entry name" value="DNA methylase specificity domains"/>
    <property type="match status" value="2"/>
</dbReference>
<evidence type="ECO:0000313" key="6">
    <source>
        <dbReference type="EMBL" id="OZG63527.1"/>
    </source>
</evidence>
<dbReference type="REBASE" id="186960">
    <property type="entry name" value="S.Ble28807ORFBP"/>
</dbReference>
<keyword evidence="2" id="KW-0680">Restriction system</keyword>
<comment type="similarity">
    <text evidence="1">Belongs to the type-I restriction system S methylase family.</text>
</comment>
<dbReference type="PANTHER" id="PTHR43140:SF1">
    <property type="entry name" value="TYPE I RESTRICTION ENZYME ECOKI SPECIFICITY SUBUNIT"/>
    <property type="match status" value="1"/>
</dbReference>
<evidence type="ECO:0000256" key="2">
    <source>
        <dbReference type="ARBA" id="ARBA00022747"/>
    </source>
</evidence>
<dbReference type="RefSeq" id="WP_072725114.1">
    <property type="nucleotide sequence ID" value="NZ_BDIS01000013.1"/>
</dbReference>
<dbReference type="OrthoDB" id="3197085at2"/>
<dbReference type="Pfam" id="PF01420">
    <property type="entry name" value="Methylase_S"/>
    <property type="match status" value="2"/>
</dbReference>
<comment type="subunit">
    <text evidence="4">The methyltransferase is composed of M and S polypeptides.</text>
</comment>
<feature type="domain" description="Type I restriction modification DNA specificity" evidence="5">
    <location>
        <begin position="366"/>
        <end position="533"/>
    </location>
</feature>
<dbReference type="EMBL" id="MWWX01000001">
    <property type="protein sequence ID" value="OZG63527.1"/>
    <property type="molecule type" value="Genomic_DNA"/>
</dbReference>
<dbReference type="GO" id="GO:0003677">
    <property type="term" value="F:DNA binding"/>
    <property type="evidence" value="ECO:0007669"/>
    <property type="project" value="UniProtKB-KW"/>
</dbReference>
<organism evidence="6 7">
    <name type="scientific">Bifidobacterium lemurum</name>
    <dbReference type="NCBI Taxonomy" id="1603886"/>
    <lineage>
        <taxon>Bacteria</taxon>
        <taxon>Bacillati</taxon>
        <taxon>Actinomycetota</taxon>
        <taxon>Actinomycetes</taxon>
        <taxon>Bifidobacteriales</taxon>
        <taxon>Bifidobacteriaceae</taxon>
        <taxon>Bifidobacterium</taxon>
    </lineage>
</organism>
<dbReference type="AlphaFoldDB" id="A0A261FWJ0"/>
<protein>
    <submittedName>
        <fullName evidence="6">Type I restriction modification DNA specificity domain-containing protein</fullName>
    </submittedName>
</protein>